<accession>A0A382RAH5</accession>
<reference evidence="1" key="1">
    <citation type="submission" date="2018-05" db="EMBL/GenBank/DDBJ databases">
        <authorList>
            <person name="Lanie J.A."/>
            <person name="Ng W.-L."/>
            <person name="Kazmierczak K.M."/>
            <person name="Andrzejewski T.M."/>
            <person name="Davidsen T.M."/>
            <person name="Wayne K.J."/>
            <person name="Tettelin H."/>
            <person name="Glass J.I."/>
            <person name="Rusch D."/>
            <person name="Podicherti R."/>
            <person name="Tsui H.-C.T."/>
            <person name="Winkler M.E."/>
        </authorList>
    </citation>
    <scope>NUCLEOTIDE SEQUENCE</scope>
</reference>
<feature type="non-terminal residue" evidence="1">
    <location>
        <position position="1"/>
    </location>
</feature>
<proteinExistence type="predicted"/>
<dbReference type="AlphaFoldDB" id="A0A382RAH5"/>
<dbReference type="SUPFAM" id="SSF52317">
    <property type="entry name" value="Class I glutamine amidotransferase-like"/>
    <property type="match status" value="1"/>
</dbReference>
<feature type="non-terminal residue" evidence="1">
    <location>
        <position position="323"/>
    </location>
</feature>
<gene>
    <name evidence="1" type="ORF">METZ01_LOCUS347530</name>
</gene>
<dbReference type="EMBL" id="UINC01120283">
    <property type="protein sequence ID" value="SVC94676.1"/>
    <property type="molecule type" value="Genomic_DNA"/>
</dbReference>
<dbReference type="Gene3D" id="3.40.50.880">
    <property type="match status" value="1"/>
</dbReference>
<dbReference type="PANTHER" id="PTHR37947">
    <property type="entry name" value="BLL2462 PROTEIN"/>
    <property type="match status" value="1"/>
</dbReference>
<sequence>HPNIGTGGGRDYLSAFPGSREMLSRYDVIFLGDVGVGKGQLSAKDAGLIKGLVEQQGSGLVFMPGRRGNHLSLMNSALKELMPVELDDAKPTGVGLQNESVLTLSNRGRGHLLTRFDADEMVNEQIWKMLPGFYWSTAVAKSRPGSEVLAVHSELRNQWGRIPLLAIRSAGRGKVLFMGTDSAWRWRRGVEDKFHYRFWSQVARWMAHKRHLAEKEGIRLSFTPETPKVGDTVFLQATVLDEAGFPLENGEVNGAIVSPTGRGEQLELSEVEGGWGVYSTEFSPPEGGPFEITIEAPEHDRELKTKLTVSLPKREKLGRPVNR</sequence>
<evidence type="ECO:0000313" key="1">
    <source>
        <dbReference type="EMBL" id="SVC94676.1"/>
    </source>
</evidence>
<protein>
    <recommendedName>
        <fullName evidence="2">Glutamine amidotransferase domain-containing protein</fullName>
    </recommendedName>
</protein>
<evidence type="ECO:0008006" key="2">
    <source>
        <dbReference type="Google" id="ProtNLM"/>
    </source>
</evidence>
<name>A0A382RAH5_9ZZZZ</name>
<dbReference type="PANTHER" id="PTHR37947:SF1">
    <property type="entry name" value="BLL2462 PROTEIN"/>
    <property type="match status" value="1"/>
</dbReference>
<organism evidence="1">
    <name type="scientific">marine metagenome</name>
    <dbReference type="NCBI Taxonomy" id="408172"/>
    <lineage>
        <taxon>unclassified sequences</taxon>
        <taxon>metagenomes</taxon>
        <taxon>ecological metagenomes</taxon>
    </lineage>
</organism>
<dbReference type="InterPro" id="IPR029062">
    <property type="entry name" value="Class_I_gatase-like"/>
</dbReference>